<sequence>MTPEESRNALRSAARRCNDELHQAIADNPKVNFDTLSGPIIQRHYSAIKPLFRLVDFLWTIGVMNGQFKER</sequence>
<protein>
    <submittedName>
        <fullName evidence="1">Uncharacterized protein</fullName>
    </submittedName>
</protein>
<organism evidence="1">
    <name type="scientific">Rouxiella sp. WC2420</name>
    <dbReference type="NCBI Taxonomy" id="3234145"/>
    <lineage>
        <taxon>Bacteria</taxon>
        <taxon>Pseudomonadati</taxon>
        <taxon>Pseudomonadota</taxon>
        <taxon>Gammaproteobacteria</taxon>
        <taxon>Enterobacterales</taxon>
        <taxon>Yersiniaceae</taxon>
        <taxon>Rouxiella</taxon>
    </lineage>
</organism>
<gene>
    <name evidence="1" type="ORF">AB3G37_15270</name>
</gene>
<proteinExistence type="predicted"/>
<accession>A0AB39VN03</accession>
<dbReference type="RefSeq" id="WP_369788370.1">
    <property type="nucleotide sequence ID" value="NZ_CP165628.1"/>
</dbReference>
<dbReference type="EMBL" id="CP165628">
    <property type="protein sequence ID" value="XDU70928.1"/>
    <property type="molecule type" value="Genomic_DNA"/>
</dbReference>
<evidence type="ECO:0000313" key="1">
    <source>
        <dbReference type="EMBL" id="XDU70928.1"/>
    </source>
</evidence>
<name>A0AB39VN03_9GAMM</name>
<dbReference type="AlphaFoldDB" id="A0AB39VN03"/>
<reference evidence="1" key="1">
    <citation type="submission" date="2024-07" db="EMBL/GenBank/DDBJ databases">
        <authorList>
            <person name="Biller S.J."/>
        </authorList>
    </citation>
    <scope>NUCLEOTIDE SEQUENCE</scope>
    <source>
        <strain evidence="1">WC2420</strain>
    </source>
</reference>